<feature type="transmembrane region" description="Helical" evidence="2">
    <location>
        <begin position="390"/>
        <end position="412"/>
    </location>
</feature>
<feature type="region of interest" description="Disordered" evidence="1">
    <location>
        <begin position="463"/>
        <end position="486"/>
    </location>
</feature>
<accession>A0A5B0S2T3</accession>
<organism evidence="3 4">
    <name type="scientific">Puccinia graminis f. sp. tritici</name>
    <dbReference type="NCBI Taxonomy" id="56615"/>
    <lineage>
        <taxon>Eukaryota</taxon>
        <taxon>Fungi</taxon>
        <taxon>Dikarya</taxon>
        <taxon>Basidiomycota</taxon>
        <taxon>Pucciniomycotina</taxon>
        <taxon>Pucciniomycetes</taxon>
        <taxon>Pucciniales</taxon>
        <taxon>Pucciniaceae</taxon>
        <taxon>Puccinia</taxon>
    </lineage>
</organism>
<feature type="transmembrane region" description="Helical" evidence="2">
    <location>
        <begin position="213"/>
        <end position="235"/>
    </location>
</feature>
<evidence type="ECO:0000256" key="2">
    <source>
        <dbReference type="SAM" id="Phobius"/>
    </source>
</evidence>
<evidence type="ECO:0000313" key="3">
    <source>
        <dbReference type="EMBL" id="KAA1130994.1"/>
    </source>
</evidence>
<comment type="caution">
    <text evidence="3">The sequence shown here is derived from an EMBL/GenBank/DDBJ whole genome shotgun (WGS) entry which is preliminary data.</text>
</comment>
<dbReference type="AlphaFoldDB" id="A0A5B0S2T3"/>
<feature type="transmembrane region" description="Helical" evidence="2">
    <location>
        <begin position="424"/>
        <end position="446"/>
    </location>
</feature>
<feature type="compositionally biased region" description="Polar residues" evidence="1">
    <location>
        <begin position="463"/>
        <end position="479"/>
    </location>
</feature>
<keyword evidence="2" id="KW-0812">Transmembrane</keyword>
<protein>
    <submittedName>
        <fullName evidence="3">Uncharacterized protein</fullName>
    </submittedName>
</protein>
<evidence type="ECO:0000313" key="4">
    <source>
        <dbReference type="Proteomes" id="UP000325313"/>
    </source>
</evidence>
<keyword evidence="2" id="KW-1133">Transmembrane helix</keyword>
<proteinExistence type="predicted"/>
<reference evidence="3 4" key="1">
    <citation type="submission" date="2019-05" db="EMBL/GenBank/DDBJ databases">
        <title>Emergence of the Ug99 lineage of the wheat stem rust pathogen through somatic hybridization.</title>
        <authorList>
            <person name="Li F."/>
            <person name="Upadhyaya N.M."/>
            <person name="Sperschneider J."/>
            <person name="Matny O."/>
            <person name="Nguyen-Phuc H."/>
            <person name="Mago R."/>
            <person name="Raley C."/>
            <person name="Miller M.E."/>
            <person name="Silverstein K.A.T."/>
            <person name="Henningsen E."/>
            <person name="Hirsch C.D."/>
            <person name="Visser B."/>
            <person name="Pretorius Z.A."/>
            <person name="Steffenson B.J."/>
            <person name="Schwessinger B."/>
            <person name="Dodds P.N."/>
            <person name="Figueroa M."/>
        </authorList>
    </citation>
    <scope>NUCLEOTIDE SEQUENCE [LARGE SCALE GENOMIC DNA]</scope>
    <source>
        <strain evidence="3 4">Ug99</strain>
    </source>
</reference>
<feature type="transmembrane region" description="Helical" evidence="2">
    <location>
        <begin position="125"/>
        <end position="151"/>
    </location>
</feature>
<dbReference type="Proteomes" id="UP000325313">
    <property type="component" value="Unassembled WGS sequence"/>
</dbReference>
<evidence type="ECO:0000256" key="1">
    <source>
        <dbReference type="SAM" id="MobiDB-lite"/>
    </source>
</evidence>
<keyword evidence="2" id="KW-0472">Membrane</keyword>
<feature type="transmembrane region" description="Helical" evidence="2">
    <location>
        <begin position="310"/>
        <end position="333"/>
    </location>
</feature>
<dbReference type="EMBL" id="VDEP01000105">
    <property type="protein sequence ID" value="KAA1130994.1"/>
    <property type="molecule type" value="Genomic_DNA"/>
</dbReference>
<gene>
    <name evidence="3" type="ORF">PGTUg99_021719</name>
</gene>
<feature type="transmembrane region" description="Helical" evidence="2">
    <location>
        <begin position="46"/>
        <end position="71"/>
    </location>
</feature>
<sequence>MMKDHQRRFTDDNPWNSVPPGVNPFQFSIDRSAHRGFAPLSRLTKALLLVFFVFHLLIAIFCLIILVLPYIRGVKQSHWFFRKLYIQDQSRQKGLFELSLPLPLDCFNSYECFSSFALQVYKVPLLWVNGGVVMTMSQLMGSVATLAYILIQLAITQSINASLHVQVEPALAMMCMCEMLTYWSQMHCFVVAMFYHNHKTDSNGPKRWTPPPIFINCLFLGFPMVLVIATLPPVIGLSLNHNQITIGVTSIMNTLRQGASVWDQLKVPSTTIEEKHELTTQLNQIMSQLKDLGVHIGIHAERLKVCFDSFIWVMLVLLCITFLFFVVVFGVLVQKVQQAEEQSACGSSASKPFRRWFNLKSHATTSGVEPKDRSDTGEQTSIVNRQFFHLILRSICIIVAMCTSITLCILGIVKSHDGSIRSSYWAGVTTWLATLAGSWSAIPIVWQCWRLYNDDLGRTFQSSVNSRHAPSSGESNLKNSVHRKPSEERLDIRIELAAK</sequence>
<name>A0A5B0S2T3_PUCGR</name>